<dbReference type="FunFam" id="1.10.287.70:FF:000037">
    <property type="entry name" value="Glutamate receptor"/>
    <property type="match status" value="1"/>
</dbReference>
<dbReference type="Pfam" id="PF10613">
    <property type="entry name" value="Lig_chan-Glu_bd"/>
    <property type="match status" value="1"/>
</dbReference>
<evidence type="ECO:0000256" key="2">
    <source>
        <dbReference type="ARBA" id="ARBA00008685"/>
    </source>
</evidence>
<organism evidence="17 18">
    <name type="scientific">Escallonia rubra</name>
    <dbReference type="NCBI Taxonomy" id="112253"/>
    <lineage>
        <taxon>Eukaryota</taxon>
        <taxon>Viridiplantae</taxon>
        <taxon>Streptophyta</taxon>
        <taxon>Embryophyta</taxon>
        <taxon>Tracheophyta</taxon>
        <taxon>Spermatophyta</taxon>
        <taxon>Magnoliopsida</taxon>
        <taxon>eudicotyledons</taxon>
        <taxon>Gunneridae</taxon>
        <taxon>Pentapetalae</taxon>
        <taxon>asterids</taxon>
        <taxon>campanulids</taxon>
        <taxon>Escalloniales</taxon>
        <taxon>Escalloniaceae</taxon>
        <taxon>Escallonia</taxon>
    </lineage>
</organism>
<evidence type="ECO:0000256" key="1">
    <source>
        <dbReference type="ARBA" id="ARBA00004141"/>
    </source>
</evidence>
<evidence type="ECO:0000256" key="6">
    <source>
        <dbReference type="ARBA" id="ARBA00022989"/>
    </source>
</evidence>
<dbReference type="EMBL" id="JAVXUO010001280">
    <property type="protein sequence ID" value="KAK2983952.1"/>
    <property type="molecule type" value="Genomic_DNA"/>
</dbReference>
<feature type="chain" id="PRO_5041734826" description="Glutamate receptor" evidence="15">
    <location>
        <begin position="35"/>
        <end position="941"/>
    </location>
</feature>
<sequence length="941" mass="104999">MPVELNTFSTAAKRSPFLLIYFLLMLSHASNVTADARTISIGAILDVGSRAGKEQKAALTVAVRNFNSNSEKASHPFCELHRRTAPSNLCRSDISDSSSNNDTLPSSITNNEMTICIAAKYLVEEKQVKLITGMQTWQEATLVADVGKQAQVPIISFAAAAITPPLTQFRWPSLLQMATNSSAEMNCIAAIVKSFNWRRVIAIYEDDVSGSESGMLALLSEALQSVGSEIEHLVLLPPSSSLSDPKEFVHDAISELLSKQSRVFIVLKSSLPLATHLFKEAKKIGLMGQESAWIISDAVSSLLDSVDTSLISSMEGALGIKAYYSEETGAFLHFKAQFREIFWSEYMQEDNLEPGIHALRAYDSITAISRTLKALGSDSTDLSKNLLEGISSSNFRGLSGDIRFLDGKLSEPPIYRIVNIGGKRYRELEFWSSRFGFSGNLNSEQSGNNSEQSGKNSLSPSLIIWPGDLEARVPKGWAMPTVKNKMRIGVPNGSFFDMFVKVESTDSIKKPFDGFCIEVFKEVVKILERNYSFPYYFVSFNGTYGELIDEVIKENFDAVVGDVTILANRSLYVEFTQPFAESGLTMLVPVKSETHKAWMFFKPLSLEMWVVTYAILCYTMFVVWFFEHQTKNPEFEGPWKDQLATSMWFIFSSLFYAHREKIQSNYTKVVVVSWLFVVMVLTSSYTASLSSMLTVQKLEPEVKDIDWLRRTNATVACDGDSFVLDYLQSVLRLNNIKGVVNPHDYPKEFDSGNIAAAFLELPYEKVFRQEYCNRYTLTGPTYRFGGFGFVFQKGSPIAADVSEAILIMSEDGRLKEIEKKWLSPSKNCSSDTTTGTDSLSLKSFWGLYLISGVTSTACFLVFLVRLWKHTNKVTSRGTSFWSKTVELVRNLSNVGNRSLGRVVPDISQQGSAKWELVSPSELAPEALEAVRPTQLEIPVRN</sequence>
<feature type="transmembrane region" description="Helical" evidence="14">
    <location>
        <begin position="669"/>
        <end position="687"/>
    </location>
</feature>
<evidence type="ECO:0000256" key="4">
    <source>
        <dbReference type="ARBA" id="ARBA00022692"/>
    </source>
</evidence>
<dbReference type="InterPro" id="IPR019594">
    <property type="entry name" value="Glu/Gly-bd"/>
</dbReference>
<name>A0AA88RB65_9ASTE</name>
<comment type="function">
    <text evidence="13">Glutamate-gated receptor that probably acts as non-selective cation channel.</text>
</comment>
<dbReference type="FunFam" id="3.40.190.10:FF:000054">
    <property type="entry name" value="Glutamate receptor"/>
    <property type="match status" value="1"/>
</dbReference>
<dbReference type="InterPro" id="IPR017103">
    <property type="entry name" value="Iontropic_Glu_rcpt_pln"/>
</dbReference>
<evidence type="ECO:0000256" key="11">
    <source>
        <dbReference type="ARBA" id="ARBA00023286"/>
    </source>
</evidence>
<dbReference type="Pfam" id="PF01094">
    <property type="entry name" value="ANF_receptor"/>
    <property type="match status" value="1"/>
</dbReference>
<dbReference type="InterPro" id="IPR015683">
    <property type="entry name" value="Ionotropic_Glu_rcpt"/>
</dbReference>
<keyword evidence="9 13" id="KW-0675">Receptor</keyword>
<evidence type="ECO:0000256" key="14">
    <source>
        <dbReference type="SAM" id="Phobius"/>
    </source>
</evidence>
<reference evidence="17" key="1">
    <citation type="submission" date="2022-12" db="EMBL/GenBank/DDBJ databases">
        <title>Draft genome assemblies for two species of Escallonia (Escalloniales).</title>
        <authorList>
            <person name="Chanderbali A."/>
            <person name="Dervinis C."/>
            <person name="Anghel I."/>
            <person name="Soltis D."/>
            <person name="Soltis P."/>
            <person name="Zapata F."/>
        </authorList>
    </citation>
    <scope>NUCLEOTIDE SEQUENCE</scope>
    <source>
        <strain evidence="17">UCBG92.1500</strain>
        <tissue evidence="17">Leaf</tissue>
    </source>
</reference>
<feature type="transmembrane region" description="Helical" evidence="14">
    <location>
        <begin position="606"/>
        <end position="626"/>
    </location>
</feature>
<keyword evidence="5 15" id="KW-0732">Signal</keyword>
<dbReference type="AlphaFoldDB" id="A0AA88RB65"/>
<dbReference type="FunFam" id="3.40.50.2300:FF:000188">
    <property type="entry name" value="Glutamate receptor"/>
    <property type="match status" value="1"/>
</dbReference>
<dbReference type="Gene3D" id="1.10.287.70">
    <property type="match status" value="1"/>
</dbReference>
<protein>
    <recommendedName>
        <fullName evidence="13">Glutamate receptor</fullName>
    </recommendedName>
</protein>
<evidence type="ECO:0000313" key="17">
    <source>
        <dbReference type="EMBL" id="KAK2983952.1"/>
    </source>
</evidence>
<dbReference type="GO" id="GO:0015276">
    <property type="term" value="F:ligand-gated monoatomic ion channel activity"/>
    <property type="evidence" value="ECO:0007669"/>
    <property type="project" value="InterPro"/>
</dbReference>
<dbReference type="CDD" id="cd13686">
    <property type="entry name" value="GluR_Plant"/>
    <property type="match status" value="1"/>
</dbReference>
<dbReference type="Pfam" id="PF00060">
    <property type="entry name" value="Lig_chan"/>
    <property type="match status" value="1"/>
</dbReference>
<evidence type="ECO:0000256" key="10">
    <source>
        <dbReference type="ARBA" id="ARBA00023180"/>
    </source>
</evidence>
<evidence type="ECO:0000256" key="15">
    <source>
        <dbReference type="SAM" id="SignalP"/>
    </source>
</evidence>
<evidence type="ECO:0000256" key="9">
    <source>
        <dbReference type="ARBA" id="ARBA00023170"/>
    </source>
</evidence>
<feature type="domain" description="Ionotropic glutamate receptor C-terminal" evidence="16">
    <location>
        <begin position="487"/>
        <end position="824"/>
    </location>
</feature>
<accession>A0AA88RB65</accession>
<proteinExistence type="inferred from homology"/>
<dbReference type="InterPro" id="IPR044440">
    <property type="entry name" value="GABAb_receptor_plant_PBP1"/>
</dbReference>
<keyword evidence="7 13" id="KW-0406">Ion transport</keyword>
<evidence type="ECO:0000256" key="8">
    <source>
        <dbReference type="ARBA" id="ARBA00023136"/>
    </source>
</evidence>
<dbReference type="InterPro" id="IPR001320">
    <property type="entry name" value="Iontro_rcpt_C"/>
</dbReference>
<dbReference type="SUPFAM" id="SSF53850">
    <property type="entry name" value="Periplasmic binding protein-like II"/>
    <property type="match status" value="1"/>
</dbReference>
<comment type="subcellular location">
    <subcellularLocation>
        <location evidence="1">Membrane</location>
        <topology evidence="1">Multi-pass membrane protein</topology>
    </subcellularLocation>
</comment>
<feature type="transmembrane region" description="Helical" evidence="14">
    <location>
        <begin position="845"/>
        <end position="867"/>
    </location>
</feature>
<dbReference type="SUPFAM" id="SSF53822">
    <property type="entry name" value="Periplasmic binding protein-like I"/>
    <property type="match status" value="1"/>
</dbReference>
<keyword evidence="12 13" id="KW-0407">Ion channel</keyword>
<evidence type="ECO:0000256" key="12">
    <source>
        <dbReference type="ARBA" id="ARBA00023303"/>
    </source>
</evidence>
<evidence type="ECO:0000256" key="3">
    <source>
        <dbReference type="ARBA" id="ARBA00022448"/>
    </source>
</evidence>
<dbReference type="CDD" id="cd19990">
    <property type="entry name" value="PBP1_GABAb_receptor_plant"/>
    <property type="match status" value="1"/>
</dbReference>
<evidence type="ECO:0000259" key="16">
    <source>
        <dbReference type="SMART" id="SM00079"/>
    </source>
</evidence>
<keyword evidence="8 13" id="KW-0472">Membrane</keyword>
<evidence type="ECO:0000313" key="18">
    <source>
        <dbReference type="Proteomes" id="UP001187471"/>
    </source>
</evidence>
<keyword evidence="10" id="KW-0325">Glycoprotein</keyword>
<evidence type="ECO:0000256" key="13">
    <source>
        <dbReference type="PIRNR" id="PIRNR037090"/>
    </source>
</evidence>
<dbReference type="Gene3D" id="3.40.50.2300">
    <property type="match status" value="1"/>
</dbReference>
<comment type="caution">
    <text evidence="17">The sequence shown here is derived from an EMBL/GenBank/DDBJ whole genome shotgun (WGS) entry which is preliminary data.</text>
</comment>
<dbReference type="GO" id="GO:0016020">
    <property type="term" value="C:membrane"/>
    <property type="evidence" value="ECO:0007669"/>
    <property type="project" value="UniProtKB-SubCell"/>
</dbReference>
<dbReference type="Proteomes" id="UP001187471">
    <property type="component" value="Unassembled WGS sequence"/>
</dbReference>
<dbReference type="InterPro" id="IPR001828">
    <property type="entry name" value="ANF_lig-bd_rcpt"/>
</dbReference>
<dbReference type="SMART" id="SM00079">
    <property type="entry name" value="PBPe"/>
    <property type="match status" value="1"/>
</dbReference>
<feature type="signal peptide" evidence="15">
    <location>
        <begin position="1"/>
        <end position="34"/>
    </location>
</feature>
<evidence type="ECO:0000256" key="5">
    <source>
        <dbReference type="ARBA" id="ARBA00022729"/>
    </source>
</evidence>
<keyword evidence="3 13" id="KW-0813">Transport</keyword>
<dbReference type="InterPro" id="IPR028082">
    <property type="entry name" value="Peripla_BP_I"/>
</dbReference>
<gene>
    <name evidence="17" type="ORF">RJ640_009675</name>
</gene>
<dbReference type="PIRSF" id="PIRSF037090">
    <property type="entry name" value="Iontro_Glu-like_rcpt_pln"/>
    <property type="match status" value="1"/>
</dbReference>
<dbReference type="PANTHER" id="PTHR18966">
    <property type="entry name" value="IONOTROPIC GLUTAMATE RECEPTOR"/>
    <property type="match status" value="1"/>
</dbReference>
<comment type="similarity">
    <text evidence="2 13">Belongs to the glutamate-gated ion channel (TC 1.A.10.1) family.</text>
</comment>
<keyword evidence="4 14" id="KW-0812">Transmembrane</keyword>
<keyword evidence="18" id="KW-1185">Reference proteome</keyword>
<evidence type="ECO:0000256" key="7">
    <source>
        <dbReference type="ARBA" id="ARBA00023065"/>
    </source>
</evidence>
<dbReference type="Gene3D" id="3.40.190.10">
    <property type="entry name" value="Periplasmic binding protein-like II"/>
    <property type="match status" value="2"/>
</dbReference>
<keyword evidence="11 13" id="KW-1071">Ligand-gated ion channel</keyword>
<keyword evidence="6 14" id="KW-1133">Transmembrane helix</keyword>